<dbReference type="PANTHER" id="PTHR33434:SF4">
    <property type="entry name" value="PHOSPHATASE PROTEIN"/>
    <property type="match status" value="1"/>
</dbReference>
<dbReference type="InterPro" id="IPR036117">
    <property type="entry name" value="DhaL_dom_sf"/>
</dbReference>
<name>A0A553SP44_NIACI</name>
<protein>
    <submittedName>
        <fullName evidence="2">DAK2 domain-containing protein</fullName>
    </submittedName>
</protein>
<dbReference type="PANTHER" id="PTHR33434">
    <property type="entry name" value="DEGV DOMAIN-CONTAINING PROTEIN DR_1986-RELATED"/>
    <property type="match status" value="1"/>
</dbReference>
<dbReference type="NCBIfam" id="TIGR03599">
    <property type="entry name" value="YloV"/>
    <property type="match status" value="1"/>
</dbReference>
<dbReference type="SUPFAM" id="SSF101473">
    <property type="entry name" value="DhaL-like"/>
    <property type="match status" value="1"/>
</dbReference>
<evidence type="ECO:0000313" key="3">
    <source>
        <dbReference type="Proteomes" id="UP000319837"/>
    </source>
</evidence>
<dbReference type="SMART" id="SM01120">
    <property type="entry name" value="Dak2"/>
    <property type="match status" value="1"/>
</dbReference>
<dbReference type="PROSITE" id="PS51480">
    <property type="entry name" value="DHAL"/>
    <property type="match status" value="1"/>
</dbReference>
<dbReference type="Pfam" id="PF13684">
    <property type="entry name" value="FakA-like_C"/>
    <property type="match status" value="1"/>
</dbReference>
<dbReference type="InterPro" id="IPR019986">
    <property type="entry name" value="YloV-like"/>
</dbReference>
<comment type="caution">
    <text evidence="2">The sequence shown here is derived from an EMBL/GenBank/DDBJ whole genome shotgun (WGS) entry which is preliminary data.</text>
</comment>
<dbReference type="Pfam" id="PF21645">
    <property type="entry name" value="FakA-like_M"/>
    <property type="match status" value="1"/>
</dbReference>
<organism evidence="2 3">
    <name type="scientific">Niallia circulans</name>
    <name type="common">Bacillus circulans</name>
    <dbReference type="NCBI Taxonomy" id="1397"/>
    <lineage>
        <taxon>Bacteria</taxon>
        <taxon>Bacillati</taxon>
        <taxon>Bacillota</taxon>
        <taxon>Bacilli</taxon>
        <taxon>Bacillales</taxon>
        <taxon>Bacillaceae</taxon>
        <taxon>Niallia</taxon>
    </lineage>
</organism>
<reference evidence="3" key="1">
    <citation type="submission" date="2018-10" db="EMBL/GenBank/DDBJ databases">
        <title>FDA dAtabase for Regulatory Grade micrObial Sequences (FDA-ARGOS): Supporting development and validation of Infectious Disease Dx tests.</title>
        <authorList>
            <person name="Minogue T."/>
            <person name="Wolcott M."/>
            <person name="Wasieloski L."/>
            <person name="Aguilar W."/>
            <person name="Moore D."/>
            <person name="Tallon L."/>
            <person name="Sadzewicz L."/>
            <person name="Sengamalay N."/>
            <person name="Ott S."/>
            <person name="Godinez A."/>
            <person name="Nagaraj S."/>
            <person name="Vavikolanu K."/>
            <person name="Vyas G."/>
            <person name="Nadendla S."/>
            <person name="George J."/>
            <person name="Sichtig H."/>
        </authorList>
    </citation>
    <scope>NUCLEOTIDE SEQUENCE [LARGE SCALE GENOMIC DNA]</scope>
    <source>
        <strain evidence="3">FDAARGOS_343</strain>
    </source>
</reference>
<dbReference type="GO" id="GO:0006071">
    <property type="term" value="P:glycerol metabolic process"/>
    <property type="evidence" value="ECO:0007669"/>
    <property type="project" value="InterPro"/>
</dbReference>
<dbReference type="InterPro" id="IPR033470">
    <property type="entry name" value="FakA-like_C"/>
</dbReference>
<dbReference type="Gene3D" id="1.25.40.340">
    <property type="match status" value="1"/>
</dbReference>
<accession>A0A553SP44</accession>
<dbReference type="Proteomes" id="UP000319837">
    <property type="component" value="Unassembled WGS sequence"/>
</dbReference>
<proteinExistence type="predicted"/>
<dbReference type="AlphaFoldDB" id="A0A553SP44"/>
<evidence type="ECO:0000313" key="2">
    <source>
        <dbReference type="EMBL" id="TRZ38765.1"/>
    </source>
</evidence>
<dbReference type="STRING" id="1397.ABW02_00485"/>
<dbReference type="SMART" id="SM01121">
    <property type="entry name" value="Dak1_2"/>
    <property type="match status" value="1"/>
</dbReference>
<dbReference type="InterPro" id="IPR004007">
    <property type="entry name" value="DhaL_dom"/>
</dbReference>
<feature type="domain" description="DhaL" evidence="1">
    <location>
        <begin position="9"/>
        <end position="201"/>
    </location>
</feature>
<dbReference type="Pfam" id="PF02734">
    <property type="entry name" value="Dak2"/>
    <property type="match status" value="1"/>
</dbReference>
<dbReference type="RefSeq" id="WP_185766988.1">
    <property type="nucleotide sequence ID" value="NZ_RIBP01000004.1"/>
</dbReference>
<dbReference type="InterPro" id="IPR048394">
    <property type="entry name" value="FakA-like_M"/>
</dbReference>
<dbReference type="GO" id="GO:0004371">
    <property type="term" value="F:glycerone kinase activity"/>
    <property type="evidence" value="ECO:0007669"/>
    <property type="project" value="InterPro"/>
</dbReference>
<evidence type="ECO:0000259" key="1">
    <source>
        <dbReference type="PROSITE" id="PS51480"/>
    </source>
</evidence>
<sequence length="559" mass="60535">MSITVLEGKRFAEMVIQGANHLSSNANYVDALNVFPVPDGDTGTNMNLSMSSGAKEVQNNIQSHIGKVGLSLSKGLLMGARGNSGVILSQLFRGFSKSIEQKDSITAQEFANALQFGVETAYKAVMKPVEGTILTVAKDAAKKAVQSAENNTDITVVMADVVKEAKASLNRTPDLLPVLKEVGVVDSGGQGLVFVYEGFLSVLTGEALPETTQQTVTMNDLVNAEHHKNVHGFMNTEDIEFGYCTEFMVRLEEDKLGGKPFSEEQFRQDLSQYGDSLLVIADDEVVKIHIHSNQPGEVLTFGQNYGNLIKMKIENMREQHSSLIEGSKESFDAPLPAVEEQKEYGIVTVSMGSGIADMFRSIGAHSVIEGGQTMNPSTEDIVNAVNKINAKKVFILPNNKNIIMAAEQAAQVLDAEVVVIPSKTVPQGMSALLAFNPSGDLETNKKGMIAALEHVKTGQITYAVRDTSIDGLQIETGDFMGIADGKIVAKSKDKAQSAKELLGTMIDEDTEILTIIKGEEALEEELEAVVSFVEENYEDVEVEVHDGKQPLYSFIFSVE</sequence>
<dbReference type="InterPro" id="IPR050270">
    <property type="entry name" value="DegV_domain_contain"/>
</dbReference>
<dbReference type="EMBL" id="RIBP01000004">
    <property type="protein sequence ID" value="TRZ38765.1"/>
    <property type="molecule type" value="Genomic_DNA"/>
</dbReference>
<gene>
    <name evidence="2" type="ORF">CEQ21_25710</name>
</gene>